<proteinExistence type="inferred from homology"/>
<feature type="domain" description="CRC" evidence="5">
    <location>
        <begin position="1"/>
        <end position="38"/>
    </location>
</feature>
<dbReference type="SMART" id="SM01114">
    <property type="entry name" value="CXC"/>
    <property type="match status" value="1"/>
</dbReference>
<keyword evidence="7" id="KW-1185">Reference proteome</keyword>
<name>A0A564YP77_HYMDI</name>
<evidence type="ECO:0000256" key="4">
    <source>
        <dbReference type="SAM" id="MobiDB-lite"/>
    </source>
</evidence>
<gene>
    <name evidence="6" type="ORF">WMSIL1_LOCUS8258</name>
</gene>
<sequence length="131" mass="15352">MVCSCKKVKCFSNYCTCFSNKLRCSEHCICHDCINRPITEVFLTWENICEIVDLMRVRDVYEDSGNGECQRLLRDAVEEQRSRTSGIDDVEMDLSDSSNLQNTPVSSYWYDNFYEYQEFDESMDTSPMVQN</sequence>
<organism evidence="6 7">
    <name type="scientific">Hymenolepis diminuta</name>
    <name type="common">Rat tapeworm</name>
    <dbReference type="NCBI Taxonomy" id="6216"/>
    <lineage>
        <taxon>Eukaryota</taxon>
        <taxon>Metazoa</taxon>
        <taxon>Spiralia</taxon>
        <taxon>Lophotrochozoa</taxon>
        <taxon>Platyhelminthes</taxon>
        <taxon>Cestoda</taxon>
        <taxon>Eucestoda</taxon>
        <taxon>Cyclophyllidea</taxon>
        <taxon>Hymenolepididae</taxon>
        <taxon>Hymenolepis</taxon>
    </lineage>
</organism>
<evidence type="ECO:0000256" key="3">
    <source>
        <dbReference type="ARBA" id="ARBA00023242"/>
    </source>
</evidence>
<evidence type="ECO:0000259" key="5">
    <source>
        <dbReference type="PROSITE" id="PS51634"/>
    </source>
</evidence>
<dbReference type="InterPro" id="IPR005172">
    <property type="entry name" value="CRC"/>
</dbReference>
<dbReference type="GO" id="GO:0005634">
    <property type="term" value="C:nucleus"/>
    <property type="evidence" value="ECO:0007669"/>
    <property type="project" value="UniProtKB-SubCell"/>
</dbReference>
<evidence type="ECO:0000256" key="2">
    <source>
        <dbReference type="ARBA" id="ARBA00007267"/>
    </source>
</evidence>
<protein>
    <recommendedName>
        <fullName evidence="5">CRC domain-containing protein</fullName>
    </recommendedName>
</protein>
<dbReference type="InterPro" id="IPR033467">
    <property type="entry name" value="Tesmin/TSO1-like_CXC"/>
</dbReference>
<dbReference type="Proteomes" id="UP000321570">
    <property type="component" value="Unassembled WGS sequence"/>
</dbReference>
<feature type="region of interest" description="Disordered" evidence="4">
    <location>
        <begin position="79"/>
        <end position="98"/>
    </location>
</feature>
<dbReference type="EMBL" id="CABIJS010000322">
    <property type="protein sequence ID" value="VUZ49035.1"/>
    <property type="molecule type" value="Genomic_DNA"/>
</dbReference>
<evidence type="ECO:0000313" key="6">
    <source>
        <dbReference type="EMBL" id="VUZ49035.1"/>
    </source>
</evidence>
<reference evidence="6 7" key="1">
    <citation type="submission" date="2019-07" db="EMBL/GenBank/DDBJ databases">
        <authorList>
            <person name="Jastrzebski P J."/>
            <person name="Paukszto L."/>
            <person name="Jastrzebski P J."/>
        </authorList>
    </citation>
    <scope>NUCLEOTIDE SEQUENCE [LARGE SCALE GENOMIC DNA]</scope>
    <source>
        <strain evidence="6 7">WMS-il1</strain>
    </source>
</reference>
<comment type="similarity">
    <text evidence="2">Belongs to the lin-54 family.</text>
</comment>
<evidence type="ECO:0000313" key="7">
    <source>
        <dbReference type="Proteomes" id="UP000321570"/>
    </source>
</evidence>
<dbReference type="Pfam" id="PF03638">
    <property type="entry name" value="TCR"/>
    <property type="match status" value="1"/>
</dbReference>
<evidence type="ECO:0000256" key="1">
    <source>
        <dbReference type="ARBA" id="ARBA00004123"/>
    </source>
</evidence>
<accession>A0A564YP77</accession>
<dbReference type="PROSITE" id="PS51634">
    <property type="entry name" value="CRC"/>
    <property type="match status" value="1"/>
</dbReference>
<dbReference type="AlphaFoldDB" id="A0A564YP77"/>
<keyword evidence="3" id="KW-0539">Nucleus</keyword>
<comment type="subcellular location">
    <subcellularLocation>
        <location evidence="1">Nucleus</location>
    </subcellularLocation>
</comment>